<dbReference type="EMBL" id="GG745336">
    <property type="protein sequence ID" value="KNE60800.1"/>
    <property type="molecule type" value="Genomic_DNA"/>
</dbReference>
<reference evidence="3" key="2">
    <citation type="submission" date="2009-11" db="EMBL/GenBank/DDBJ databases">
        <title>The Genome Sequence of Allomyces macrogynus strain ATCC 38327.</title>
        <authorList>
            <consortium name="The Broad Institute Genome Sequencing Platform"/>
            <person name="Russ C."/>
            <person name="Cuomo C."/>
            <person name="Shea T."/>
            <person name="Young S.K."/>
            <person name="Zeng Q."/>
            <person name="Koehrsen M."/>
            <person name="Haas B."/>
            <person name="Borodovsky M."/>
            <person name="Guigo R."/>
            <person name="Alvarado L."/>
            <person name="Berlin A."/>
            <person name="Borenstein D."/>
            <person name="Chen Z."/>
            <person name="Engels R."/>
            <person name="Freedman E."/>
            <person name="Gellesch M."/>
            <person name="Goldberg J."/>
            <person name="Griggs A."/>
            <person name="Gujja S."/>
            <person name="Heiman D."/>
            <person name="Hepburn T."/>
            <person name="Howarth C."/>
            <person name="Jen D."/>
            <person name="Larson L."/>
            <person name="Lewis B."/>
            <person name="Mehta T."/>
            <person name="Park D."/>
            <person name="Pearson M."/>
            <person name="Roberts A."/>
            <person name="Saif S."/>
            <person name="Shenoy N."/>
            <person name="Sisk P."/>
            <person name="Stolte C."/>
            <person name="Sykes S."/>
            <person name="Walk T."/>
            <person name="White J."/>
            <person name="Yandava C."/>
            <person name="Burger G."/>
            <person name="Gray M.W."/>
            <person name="Holland P.W.H."/>
            <person name="King N."/>
            <person name="Lang F.B.F."/>
            <person name="Roger A.J."/>
            <person name="Ruiz-Trillo I."/>
            <person name="Lander E."/>
            <person name="Nusbaum C."/>
        </authorList>
    </citation>
    <scope>NUCLEOTIDE SEQUENCE [LARGE SCALE GENOMIC DNA]</scope>
    <source>
        <strain evidence="3">ATCC 38327</strain>
    </source>
</reference>
<keyword evidence="3" id="KW-1185">Reference proteome</keyword>
<reference evidence="2 3" key="1">
    <citation type="submission" date="2009-11" db="EMBL/GenBank/DDBJ databases">
        <title>Annotation of Allomyces macrogynus ATCC 38327.</title>
        <authorList>
            <consortium name="The Broad Institute Genome Sequencing Platform"/>
            <person name="Russ C."/>
            <person name="Cuomo C."/>
            <person name="Burger G."/>
            <person name="Gray M.W."/>
            <person name="Holland P.W.H."/>
            <person name="King N."/>
            <person name="Lang F.B.F."/>
            <person name="Roger A.J."/>
            <person name="Ruiz-Trillo I."/>
            <person name="Young S.K."/>
            <person name="Zeng Q."/>
            <person name="Gargeya S."/>
            <person name="Fitzgerald M."/>
            <person name="Haas B."/>
            <person name="Abouelleil A."/>
            <person name="Alvarado L."/>
            <person name="Arachchi H.M."/>
            <person name="Berlin A."/>
            <person name="Chapman S.B."/>
            <person name="Gearin G."/>
            <person name="Goldberg J."/>
            <person name="Griggs A."/>
            <person name="Gujja S."/>
            <person name="Hansen M."/>
            <person name="Heiman D."/>
            <person name="Howarth C."/>
            <person name="Larimer J."/>
            <person name="Lui A."/>
            <person name="MacDonald P.J.P."/>
            <person name="McCowen C."/>
            <person name="Montmayeur A."/>
            <person name="Murphy C."/>
            <person name="Neiman D."/>
            <person name="Pearson M."/>
            <person name="Priest M."/>
            <person name="Roberts A."/>
            <person name="Saif S."/>
            <person name="Shea T."/>
            <person name="Sisk P."/>
            <person name="Stolte C."/>
            <person name="Sykes S."/>
            <person name="Wortman J."/>
            <person name="Nusbaum C."/>
            <person name="Birren B."/>
        </authorList>
    </citation>
    <scope>NUCLEOTIDE SEQUENCE [LARGE SCALE GENOMIC DNA]</scope>
    <source>
        <strain evidence="2 3">ATCC 38327</strain>
    </source>
</reference>
<accession>A0A0L0SEI2</accession>
<evidence type="ECO:0000256" key="1">
    <source>
        <dbReference type="SAM" id="MobiDB-lite"/>
    </source>
</evidence>
<dbReference type="VEuPathDB" id="FungiDB:AMAG_18608"/>
<organism evidence="2 3">
    <name type="scientific">Allomyces macrogynus (strain ATCC 38327)</name>
    <name type="common">Allomyces javanicus var. macrogynus</name>
    <dbReference type="NCBI Taxonomy" id="578462"/>
    <lineage>
        <taxon>Eukaryota</taxon>
        <taxon>Fungi</taxon>
        <taxon>Fungi incertae sedis</taxon>
        <taxon>Blastocladiomycota</taxon>
        <taxon>Blastocladiomycetes</taxon>
        <taxon>Blastocladiales</taxon>
        <taxon>Blastocladiaceae</taxon>
        <taxon>Allomyces</taxon>
    </lineage>
</organism>
<gene>
    <name evidence="2" type="ORF">AMAG_18608</name>
</gene>
<feature type="region of interest" description="Disordered" evidence="1">
    <location>
        <begin position="78"/>
        <end position="100"/>
    </location>
</feature>
<dbReference type="AlphaFoldDB" id="A0A0L0SEI2"/>
<evidence type="ECO:0000313" key="2">
    <source>
        <dbReference type="EMBL" id="KNE60800.1"/>
    </source>
</evidence>
<proteinExistence type="predicted"/>
<sequence>MAARKTHEPLFTFSFDAGQGFASWHCGNVVSVVALSFAALGAISLLSNAVAVCPTTGPRAVPMPGTAAATVTCTMRANSPRDRSAGGYAPDRRAPSMPVVPGGVDDVYAAYSGGRGASATAPGAEYGYGAARA</sequence>
<dbReference type="Proteomes" id="UP000054350">
    <property type="component" value="Unassembled WGS sequence"/>
</dbReference>
<feature type="compositionally biased region" description="Basic and acidic residues" evidence="1">
    <location>
        <begin position="79"/>
        <end position="94"/>
    </location>
</feature>
<evidence type="ECO:0000313" key="3">
    <source>
        <dbReference type="Proteomes" id="UP000054350"/>
    </source>
</evidence>
<protein>
    <submittedName>
        <fullName evidence="2">Uncharacterized protein</fullName>
    </submittedName>
</protein>
<name>A0A0L0SEI2_ALLM3</name>